<dbReference type="EMBL" id="NCKU01006414">
    <property type="protein sequence ID" value="RWS03527.1"/>
    <property type="molecule type" value="Genomic_DNA"/>
</dbReference>
<evidence type="ECO:0000259" key="6">
    <source>
        <dbReference type="PROSITE" id="PS50097"/>
    </source>
</evidence>
<gene>
    <name evidence="8" type="ORF">B4U79_16503</name>
</gene>
<dbReference type="InterPro" id="IPR011333">
    <property type="entry name" value="SKP1/BTB/POZ_sf"/>
</dbReference>
<evidence type="ECO:0000259" key="7">
    <source>
        <dbReference type="PROSITE" id="PS50157"/>
    </source>
</evidence>
<dbReference type="InterPro" id="IPR013087">
    <property type="entry name" value="Znf_C2H2_type"/>
</dbReference>
<keyword evidence="3 5" id="KW-0863">Zinc-finger</keyword>
<evidence type="ECO:0000256" key="1">
    <source>
        <dbReference type="ARBA" id="ARBA00022723"/>
    </source>
</evidence>
<dbReference type="OrthoDB" id="10473555at2759"/>
<accession>A0A3S3NPH7</accession>
<dbReference type="Gene3D" id="3.30.710.10">
    <property type="entry name" value="Potassium Channel Kv1.1, Chain A"/>
    <property type="match status" value="1"/>
</dbReference>
<dbReference type="AlphaFoldDB" id="A0A3S3NPH7"/>
<protein>
    <submittedName>
        <fullName evidence="8">Uncharacterized protein</fullName>
    </submittedName>
</protein>
<feature type="domain" description="C2H2-type" evidence="7">
    <location>
        <begin position="223"/>
        <end position="248"/>
    </location>
</feature>
<dbReference type="SMART" id="SM00355">
    <property type="entry name" value="ZnF_C2H2"/>
    <property type="match status" value="4"/>
</dbReference>
<dbReference type="SUPFAM" id="SSF54695">
    <property type="entry name" value="POZ domain"/>
    <property type="match status" value="1"/>
</dbReference>
<keyword evidence="2" id="KW-0677">Repeat</keyword>
<evidence type="ECO:0000313" key="9">
    <source>
        <dbReference type="Proteomes" id="UP000285301"/>
    </source>
</evidence>
<dbReference type="STRING" id="1965070.A0A3S3NPH7"/>
<dbReference type="PROSITE" id="PS00028">
    <property type="entry name" value="ZINC_FINGER_C2H2_1"/>
    <property type="match status" value="3"/>
</dbReference>
<dbReference type="PANTHER" id="PTHR24409">
    <property type="entry name" value="ZINC FINGER PROTEIN 142"/>
    <property type="match status" value="1"/>
</dbReference>
<sequence length="460" mass="53149">MDKFHSIEELFDFLQRLQQLMECNTFKDVTFVCKDGSVAANRLLLSLYSDFLSQLFAENPAIVSHPTLARPDTGINLVDVSVRDLENLLLVLHSANAVEMSADRISSLNYVAKQLQIKIIANKLPNGAYKVRPIVQHLFLTENQLFIDNNHENSVSNSKRAVENGTEEDSACIASKESINHLQTKRSQSNLINESIELSQSKLQEMFTKQSYCEVSDVDEFKFKCKVCPKKYKFPKDLKSHFKIEHLGVMYTCNLCHAVKYRWPQDVCKHLNSKHMIKDNFMSFYSVVQNISNEEIYQNAKFSVHNLSEAVLNVIPSQTQQSSSSLEAPKNNCIEKLNVSNTSNIIEPCTRSNQGLDSMSKLTYAELQEMYNSNNFFERPENFENNKFECKLCFKRYKFLKGIKMHFKNAHLEATYICNLCRNRYRWPQDVGKHLKKKHGKFGDLRDFYSMVNKEDSKKA</sequence>
<feature type="domain" description="BTB" evidence="6">
    <location>
        <begin position="27"/>
        <end position="96"/>
    </location>
</feature>
<proteinExistence type="predicted"/>
<name>A0A3S3NPH7_9ACAR</name>
<reference evidence="8 9" key="1">
    <citation type="journal article" date="2018" name="Gigascience">
        <title>Genomes of trombidid mites reveal novel predicted allergens and laterally-transferred genes associated with secondary metabolism.</title>
        <authorList>
            <person name="Dong X."/>
            <person name="Chaisiri K."/>
            <person name="Xia D."/>
            <person name="Armstrong S.D."/>
            <person name="Fang Y."/>
            <person name="Donnelly M.J."/>
            <person name="Kadowaki T."/>
            <person name="McGarry J.W."/>
            <person name="Darby A.C."/>
            <person name="Makepeace B.L."/>
        </authorList>
    </citation>
    <scope>NUCLEOTIDE SEQUENCE [LARGE SCALE GENOMIC DNA]</scope>
    <source>
        <strain evidence="8">UoL-WK</strain>
    </source>
</reference>
<evidence type="ECO:0000256" key="4">
    <source>
        <dbReference type="ARBA" id="ARBA00022833"/>
    </source>
</evidence>
<evidence type="ECO:0000313" key="8">
    <source>
        <dbReference type="EMBL" id="RWS03527.1"/>
    </source>
</evidence>
<evidence type="ECO:0000256" key="2">
    <source>
        <dbReference type="ARBA" id="ARBA00022737"/>
    </source>
</evidence>
<dbReference type="Pfam" id="PF00651">
    <property type="entry name" value="BTB"/>
    <property type="match status" value="1"/>
</dbReference>
<keyword evidence="1" id="KW-0479">Metal-binding</keyword>
<dbReference type="SMART" id="SM00225">
    <property type="entry name" value="BTB"/>
    <property type="match status" value="1"/>
</dbReference>
<keyword evidence="4" id="KW-0862">Zinc</keyword>
<dbReference type="Gene3D" id="3.30.160.60">
    <property type="entry name" value="Classic Zinc Finger"/>
    <property type="match status" value="2"/>
</dbReference>
<comment type="caution">
    <text evidence="8">The sequence shown here is derived from an EMBL/GenBank/DDBJ whole genome shotgun (WGS) entry which is preliminary data.</text>
</comment>
<evidence type="ECO:0000256" key="5">
    <source>
        <dbReference type="PROSITE-ProRule" id="PRU00042"/>
    </source>
</evidence>
<dbReference type="GO" id="GO:0008270">
    <property type="term" value="F:zinc ion binding"/>
    <property type="evidence" value="ECO:0007669"/>
    <property type="project" value="UniProtKB-KW"/>
</dbReference>
<evidence type="ECO:0000256" key="3">
    <source>
        <dbReference type="ARBA" id="ARBA00022771"/>
    </source>
</evidence>
<dbReference type="PROSITE" id="PS50097">
    <property type="entry name" value="BTB"/>
    <property type="match status" value="1"/>
</dbReference>
<keyword evidence="9" id="KW-1185">Reference proteome</keyword>
<dbReference type="Proteomes" id="UP000285301">
    <property type="component" value="Unassembled WGS sequence"/>
</dbReference>
<organism evidence="8 9">
    <name type="scientific">Dinothrombium tinctorium</name>
    <dbReference type="NCBI Taxonomy" id="1965070"/>
    <lineage>
        <taxon>Eukaryota</taxon>
        <taxon>Metazoa</taxon>
        <taxon>Ecdysozoa</taxon>
        <taxon>Arthropoda</taxon>
        <taxon>Chelicerata</taxon>
        <taxon>Arachnida</taxon>
        <taxon>Acari</taxon>
        <taxon>Acariformes</taxon>
        <taxon>Trombidiformes</taxon>
        <taxon>Prostigmata</taxon>
        <taxon>Anystina</taxon>
        <taxon>Parasitengona</taxon>
        <taxon>Trombidioidea</taxon>
        <taxon>Trombidiidae</taxon>
        <taxon>Dinothrombium</taxon>
    </lineage>
</organism>
<dbReference type="PROSITE" id="PS50157">
    <property type="entry name" value="ZINC_FINGER_C2H2_2"/>
    <property type="match status" value="1"/>
</dbReference>
<dbReference type="InterPro" id="IPR000210">
    <property type="entry name" value="BTB/POZ_dom"/>
</dbReference>